<dbReference type="InterPro" id="IPR039425">
    <property type="entry name" value="RNA_pol_sigma-70-like"/>
</dbReference>
<evidence type="ECO:0000256" key="5">
    <source>
        <dbReference type="ARBA" id="ARBA00023163"/>
    </source>
</evidence>
<evidence type="ECO:0000259" key="6">
    <source>
        <dbReference type="Pfam" id="PF04542"/>
    </source>
</evidence>
<organism evidence="8 9">
    <name type="scientific">Bradyrhizobium erythrophlei</name>
    <dbReference type="NCBI Taxonomy" id="1437360"/>
    <lineage>
        <taxon>Bacteria</taxon>
        <taxon>Pseudomonadati</taxon>
        <taxon>Pseudomonadota</taxon>
        <taxon>Alphaproteobacteria</taxon>
        <taxon>Hyphomicrobiales</taxon>
        <taxon>Nitrobacteraceae</taxon>
        <taxon>Bradyrhizobium</taxon>
    </lineage>
</organism>
<reference evidence="8 9" key="1">
    <citation type="submission" date="2016-11" db="EMBL/GenBank/DDBJ databases">
        <authorList>
            <person name="Jaros S."/>
            <person name="Januszkiewicz K."/>
            <person name="Wedrychowicz H."/>
        </authorList>
    </citation>
    <scope>NUCLEOTIDE SEQUENCE [LARGE SCALE GENOMIC DNA]</scope>
    <source>
        <strain evidence="8 9">GAS138</strain>
    </source>
</reference>
<dbReference type="NCBIfam" id="TIGR02937">
    <property type="entry name" value="sigma70-ECF"/>
    <property type="match status" value="1"/>
</dbReference>
<dbReference type="GO" id="GO:0003677">
    <property type="term" value="F:DNA binding"/>
    <property type="evidence" value="ECO:0007669"/>
    <property type="project" value="UniProtKB-KW"/>
</dbReference>
<dbReference type="Gene3D" id="1.10.1740.10">
    <property type="match status" value="1"/>
</dbReference>
<evidence type="ECO:0000313" key="8">
    <source>
        <dbReference type="EMBL" id="SHG47057.1"/>
    </source>
</evidence>
<evidence type="ECO:0000256" key="1">
    <source>
        <dbReference type="ARBA" id="ARBA00010641"/>
    </source>
</evidence>
<dbReference type="EMBL" id="LT670817">
    <property type="protein sequence ID" value="SHG47057.1"/>
    <property type="molecule type" value="Genomic_DNA"/>
</dbReference>
<dbReference type="SUPFAM" id="SSF88946">
    <property type="entry name" value="Sigma2 domain of RNA polymerase sigma factors"/>
    <property type="match status" value="1"/>
</dbReference>
<dbReference type="GO" id="GO:0006352">
    <property type="term" value="P:DNA-templated transcription initiation"/>
    <property type="evidence" value="ECO:0007669"/>
    <property type="project" value="InterPro"/>
</dbReference>
<dbReference type="PANTHER" id="PTHR43133">
    <property type="entry name" value="RNA POLYMERASE ECF-TYPE SIGMA FACTO"/>
    <property type="match status" value="1"/>
</dbReference>
<protein>
    <submittedName>
        <fullName evidence="8">RNA polymerase sigma-70 factor, ECF subfamily</fullName>
    </submittedName>
</protein>
<dbReference type="Pfam" id="PF08281">
    <property type="entry name" value="Sigma70_r4_2"/>
    <property type="match status" value="1"/>
</dbReference>
<evidence type="ECO:0000259" key="7">
    <source>
        <dbReference type="Pfam" id="PF08281"/>
    </source>
</evidence>
<dbReference type="InterPro" id="IPR036388">
    <property type="entry name" value="WH-like_DNA-bd_sf"/>
</dbReference>
<sequence>MRAAIGGDASAYRQFLESFTPFLRGAAAKRCSQLGISRSEVEDIVQNVLFAMHLKRGTWDQSRPIGPWLAAIVRNKVIDAFRSRGRRIDIPIESVIETLASTDPEADSEGHSVRRMLASLKDVQRSIVMSISVQGESVTQTAKRLGMSEGAVRVALHRALKSLAALYRDKI</sequence>
<evidence type="ECO:0000313" key="9">
    <source>
        <dbReference type="Proteomes" id="UP000189796"/>
    </source>
</evidence>
<keyword evidence="5" id="KW-0804">Transcription</keyword>
<gene>
    <name evidence="8" type="ORF">SAMN05443248_1661</name>
</gene>
<comment type="similarity">
    <text evidence="1">Belongs to the sigma-70 factor family. ECF subfamily.</text>
</comment>
<keyword evidence="3" id="KW-0731">Sigma factor</keyword>
<evidence type="ECO:0000256" key="3">
    <source>
        <dbReference type="ARBA" id="ARBA00023082"/>
    </source>
</evidence>
<dbReference type="NCBIfam" id="NF009165">
    <property type="entry name" value="PRK12512.1"/>
    <property type="match status" value="1"/>
</dbReference>
<proteinExistence type="inferred from homology"/>
<dbReference type="InterPro" id="IPR013325">
    <property type="entry name" value="RNA_pol_sigma_r2"/>
</dbReference>
<dbReference type="InterPro" id="IPR014284">
    <property type="entry name" value="RNA_pol_sigma-70_dom"/>
</dbReference>
<keyword evidence="2" id="KW-0805">Transcription regulation</keyword>
<name>A0A1M5K2R0_9BRAD</name>
<feature type="domain" description="RNA polymerase sigma-70 region 2" evidence="6">
    <location>
        <begin position="19"/>
        <end position="87"/>
    </location>
</feature>
<dbReference type="AlphaFoldDB" id="A0A1M5K2R0"/>
<keyword evidence="4" id="KW-0238">DNA-binding</keyword>
<dbReference type="PANTHER" id="PTHR43133:SF58">
    <property type="entry name" value="ECF RNA POLYMERASE SIGMA FACTOR SIGD"/>
    <property type="match status" value="1"/>
</dbReference>
<dbReference type="Gene3D" id="1.10.10.10">
    <property type="entry name" value="Winged helix-like DNA-binding domain superfamily/Winged helix DNA-binding domain"/>
    <property type="match status" value="1"/>
</dbReference>
<evidence type="ECO:0000256" key="2">
    <source>
        <dbReference type="ARBA" id="ARBA00023015"/>
    </source>
</evidence>
<dbReference type="InterPro" id="IPR013324">
    <property type="entry name" value="RNA_pol_sigma_r3/r4-like"/>
</dbReference>
<dbReference type="SUPFAM" id="SSF88659">
    <property type="entry name" value="Sigma3 and sigma4 domains of RNA polymerase sigma factors"/>
    <property type="match status" value="1"/>
</dbReference>
<accession>A0A1M5K2R0</accession>
<dbReference type="InterPro" id="IPR007627">
    <property type="entry name" value="RNA_pol_sigma70_r2"/>
</dbReference>
<dbReference type="InterPro" id="IPR013249">
    <property type="entry name" value="RNA_pol_sigma70_r4_t2"/>
</dbReference>
<evidence type="ECO:0000256" key="4">
    <source>
        <dbReference type="ARBA" id="ARBA00023125"/>
    </source>
</evidence>
<feature type="domain" description="RNA polymerase sigma factor 70 region 4 type 2" evidence="7">
    <location>
        <begin position="113"/>
        <end position="163"/>
    </location>
</feature>
<dbReference type="Proteomes" id="UP000189796">
    <property type="component" value="Chromosome I"/>
</dbReference>
<dbReference type="Pfam" id="PF04542">
    <property type="entry name" value="Sigma70_r2"/>
    <property type="match status" value="1"/>
</dbReference>
<dbReference type="GO" id="GO:0016987">
    <property type="term" value="F:sigma factor activity"/>
    <property type="evidence" value="ECO:0007669"/>
    <property type="project" value="UniProtKB-KW"/>
</dbReference>